<dbReference type="EMBL" id="CM034408">
    <property type="protein sequence ID" value="KAJ0172349.1"/>
    <property type="molecule type" value="Genomic_DNA"/>
</dbReference>
<accession>A0ACC1CL81</accession>
<protein>
    <submittedName>
        <fullName evidence="1">Uncharacterized protein</fullName>
    </submittedName>
</protein>
<keyword evidence="2" id="KW-1185">Reference proteome</keyword>
<comment type="caution">
    <text evidence="1">The sequence shown here is derived from an EMBL/GenBank/DDBJ whole genome shotgun (WGS) entry which is preliminary data.</text>
</comment>
<name>A0ACC1CL81_9NEOP</name>
<sequence length="287" mass="32387">MLSLTLLITVLGVTVAEIDHELDNLYHTLPLDEFVEHFNTQNHSYTINNYNNHKCTLPLGVLDITKASRLPIEENDLFSRFSLPEEFDSRTQWSNCPTIGEVYDQKNCGSCWTFGSATVASDRTCIHTGEVVHLSEADLQCQKADVCKGGYPAEAFEFWRDSGLVTQDCKPYDINELLKQQCTKECVNGKSYAADKHFGAKVYQVREDKDAIKAEIASKGPVEASIAVYADFELYKSGVYEHKFGPLCGYHSIRIIGYGVENGKEYWLVINSWSIRWGSKGLIKMKI</sequence>
<organism evidence="1 2">
    <name type="scientific">Dendrolimus kikuchii</name>
    <dbReference type="NCBI Taxonomy" id="765133"/>
    <lineage>
        <taxon>Eukaryota</taxon>
        <taxon>Metazoa</taxon>
        <taxon>Ecdysozoa</taxon>
        <taxon>Arthropoda</taxon>
        <taxon>Hexapoda</taxon>
        <taxon>Insecta</taxon>
        <taxon>Pterygota</taxon>
        <taxon>Neoptera</taxon>
        <taxon>Endopterygota</taxon>
        <taxon>Lepidoptera</taxon>
        <taxon>Glossata</taxon>
        <taxon>Ditrysia</taxon>
        <taxon>Bombycoidea</taxon>
        <taxon>Lasiocampidae</taxon>
        <taxon>Dendrolimus</taxon>
    </lineage>
</organism>
<evidence type="ECO:0000313" key="1">
    <source>
        <dbReference type="EMBL" id="KAJ0172349.1"/>
    </source>
</evidence>
<gene>
    <name evidence="1" type="ORF">K1T71_012322</name>
</gene>
<evidence type="ECO:0000313" key="2">
    <source>
        <dbReference type="Proteomes" id="UP000824533"/>
    </source>
</evidence>
<reference evidence="1 2" key="1">
    <citation type="journal article" date="2021" name="Front. Genet.">
        <title>Chromosome-Level Genome Assembly Reveals Significant Gene Expansion in the Toll and IMD Signaling Pathways of Dendrolimus kikuchii.</title>
        <authorList>
            <person name="Zhou J."/>
            <person name="Wu P."/>
            <person name="Xiong Z."/>
            <person name="Liu N."/>
            <person name="Zhao N."/>
            <person name="Ji M."/>
            <person name="Qiu Y."/>
            <person name="Yang B."/>
        </authorList>
    </citation>
    <scope>NUCLEOTIDE SEQUENCE [LARGE SCALE GENOMIC DNA]</scope>
    <source>
        <strain evidence="1">Ann1</strain>
    </source>
</reference>
<dbReference type="Proteomes" id="UP000824533">
    <property type="component" value="Linkage Group LG22"/>
</dbReference>
<proteinExistence type="predicted"/>